<proteinExistence type="predicted"/>
<dbReference type="EMBL" id="JAVREO010000025">
    <property type="protein sequence ID" value="MDT0270252.1"/>
    <property type="molecule type" value="Genomic_DNA"/>
</dbReference>
<reference evidence="3" key="1">
    <citation type="submission" date="2023-07" db="EMBL/GenBank/DDBJ databases">
        <title>30 novel species of actinomycetes from the DSMZ collection.</title>
        <authorList>
            <person name="Nouioui I."/>
        </authorList>
    </citation>
    <scope>NUCLEOTIDE SEQUENCE [LARGE SCALE GENOMIC DNA]</scope>
    <source>
        <strain evidence="3">DSM 44915</strain>
    </source>
</reference>
<accession>A0ABU2JZ27</accession>
<evidence type="ECO:0000313" key="3">
    <source>
        <dbReference type="Proteomes" id="UP001183410"/>
    </source>
</evidence>
<name>A0ABU2JZ27_9ACTN</name>
<feature type="domain" description="Minor tail T" evidence="1">
    <location>
        <begin position="1"/>
        <end position="69"/>
    </location>
</feature>
<dbReference type="InterPro" id="IPR009350">
    <property type="entry name" value="Phage_tail_T"/>
</dbReference>
<dbReference type="Pfam" id="PF06223">
    <property type="entry name" value="Phage_tail_T"/>
    <property type="match status" value="1"/>
</dbReference>
<protein>
    <recommendedName>
        <fullName evidence="1">Minor tail T domain-containing protein</fullName>
    </recommendedName>
</protein>
<dbReference type="RefSeq" id="WP_311670332.1">
    <property type="nucleotide sequence ID" value="NZ_JAVREO010000025.1"/>
</dbReference>
<evidence type="ECO:0000313" key="2">
    <source>
        <dbReference type="EMBL" id="MDT0270252.1"/>
    </source>
</evidence>
<evidence type="ECO:0000259" key="1">
    <source>
        <dbReference type="Pfam" id="PF06223"/>
    </source>
</evidence>
<sequence length="77" mass="8148">MAYERVTGPLGPERADALHGIQTAALVNAQKGKRGKRARPQDFIPEWDGGGAQSPDEQLAQATAITAAFGGTDTRTR</sequence>
<dbReference type="Proteomes" id="UP001183410">
    <property type="component" value="Unassembled WGS sequence"/>
</dbReference>
<keyword evidence="3" id="KW-1185">Reference proteome</keyword>
<comment type="caution">
    <text evidence="2">The sequence shown here is derived from an EMBL/GenBank/DDBJ whole genome shotgun (WGS) entry which is preliminary data.</text>
</comment>
<organism evidence="2 3">
    <name type="scientific">Streptomyces chisholmiae</name>
    <dbReference type="NCBI Taxonomy" id="3075540"/>
    <lineage>
        <taxon>Bacteria</taxon>
        <taxon>Bacillati</taxon>
        <taxon>Actinomycetota</taxon>
        <taxon>Actinomycetes</taxon>
        <taxon>Kitasatosporales</taxon>
        <taxon>Streptomycetaceae</taxon>
        <taxon>Streptomyces</taxon>
    </lineage>
</organism>
<gene>
    <name evidence="2" type="ORF">RM844_28675</name>
</gene>